<dbReference type="InterPro" id="IPR036052">
    <property type="entry name" value="TrpB-like_PALP_sf"/>
</dbReference>
<feature type="domain" description="Tryptophan synthase beta chain-like PALP" evidence="6">
    <location>
        <begin position="77"/>
        <end position="332"/>
    </location>
</feature>
<dbReference type="PANTHER" id="PTHR43050:SF1">
    <property type="entry name" value="SERINE RACEMASE"/>
    <property type="match status" value="1"/>
</dbReference>
<dbReference type="GO" id="GO:0005524">
    <property type="term" value="F:ATP binding"/>
    <property type="evidence" value="ECO:0007669"/>
    <property type="project" value="TreeGrafter"/>
</dbReference>
<evidence type="ECO:0000313" key="8">
    <source>
        <dbReference type="Proteomes" id="UP001138500"/>
    </source>
</evidence>
<evidence type="ECO:0000256" key="5">
    <source>
        <dbReference type="SAM" id="MobiDB-lite"/>
    </source>
</evidence>
<dbReference type="GO" id="GO:0030170">
    <property type="term" value="F:pyridoxal phosphate binding"/>
    <property type="evidence" value="ECO:0007669"/>
    <property type="project" value="TreeGrafter"/>
</dbReference>
<dbReference type="GO" id="GO:0000287">
    <property type="term" value="F:magnesium ion binding"/>
    <property type="evidence" value="ECO:0007669"/>
    <property type="project" value="TreeGrafter"/>
</dbReference>
<dbReference type="OrthoDB" id="271064at2759"/>
<proteinExistence type="inferred from homology"/>
<feature type="region of interest" description="Disordered" evidence="5">
    <location>
        <begin position="371"/>
        <end position="390"/>
    </location>
</feature>
<comment type="caution">
    <text evidence="7">The sequence shown here is derived from an EMBL/GenBank/DDBJ whole genome shotgun (WGS) entry which is preliminary data.</text>
</comment>
<dbReference type="EMBL" id="RIBY02002454">
    <property type="protein sequence ID" value="KAH9812899.1"/>
    <property type="molecule type" value="Genomic_DNA"/>
</dbReference>
<sequence>MADPDHCPPLTRQSVREAHHRIHPYIYRTPVATCTTLDRLASTSQAERFGGDHDPGAHDLSDVSPYPDHEASDLRGSTAAPKIRLFFKCENQQRIGAFKARGAFHALGRLIEERGLEAVRRTGVVTHSSGNHAQALALAAKSFQIPAHIVMPTISTPSKIAGTRQQGARVIFSGSTSDEREAVVADVIRETGATLVPPYDHPDVILGQGTQALEFEEQVAAFLAHEAKHPPGQTLDAVIAPLGANDAERGLREADASPRCASLTIADGVRTPVGAIPWSVIADPEQMAGVYSVTEEQIKAALRLLMERAKLFVEPTAALGLAVVLYNEAFRREVQRRAGGKGWNVGVILSGGNTTMEALAKLFTKPEPSLERAGATLGTDGGRTAENVAG</sequence>
<evidence type="ECO:0000256" key="1">
    <source>
        <dbReference type="ARBA" id="ARBA00001933"/>
    </source>
</evidence>
<comment type="similarity">
    <text evidence="2">Belongs to the serine/threonine dehydratase family.</text>
</comment>
<name>A0A9W7SJ13_9PEZI</name>
<dbReference type="GO" id="GO:0008721">
    <property type="term" value="F:D-serine ammonia-lyase activity"/>
    <property type="evidence" value="ECO:0007669"/>
    <property type="project" value="TreeGrafter"/>
</dbReference>
<accession>A0A9W7SJ13</accession>
<evidence type="ECO:0000313" key="7">
    <source>
        <dbReference type="EMBL" id="KAH9812899.1"/>
    </source>
</evidence>
<evidence type="ECO:0000256" key="2">
    <source>
        <dbReference type="ARBA" id="ARBA00010869"/>
    </source>
</evidence>
<dbReference type="Gene3D" id="3.40.50.1100">
    <property type="match status" value="3"/>
</dbReference>
<dbReference type="PANTHER" id="PTHR43050">
    <property type="entry name" value="SERINE / THREONINE RACEMASE FAMILY MEMBER"/>
    <property type="match status" value="1"/>
</dbReference>
<keyword evidence="8" id="KW-1185">Reference proteome</keyword>
<keyword evidence="4" id="KW-0456">Lyase</keyword>
<evidence type="ECO:0000256" key="4">
    <source>
        <dbReference type="ARBA" id="ARBA00023239"/>
    </source>
</evidence>
<feature type="region of interest" description="Disordered" evidence="5">
    <location>
        <begin position="46"/>
        <end position="74"/>
    </location>
</feature>
<organism evidence="7 8">
    <name type="scientific">Teratosphaeria destructans</name>
    <dbReference type="NCBI Taxonomy" id="418781"/>
    <lineage>
        <taxon>Eukaryota</taxon>
        <taxon>Fungi</taxon>
        <taxon>Dikarya</taxon>
        <taxon>Ascomycota</taxon>
        <taxon>Pezizomycotina</taxon>
        <taxon>Dothideomycetes</taxon>
        <taxon>Dothideomycetidae</taxon>
        <taxon>Mycosphaerellales</taxon>
        <taxon>Teratosphaeriaceae</taxon>
        <taxon>Teratosphaeria</taxon>
    </lineage>
</organism>
<dbReference type="FunFam" id="3.40.50.1100:FF:000005">
    <property type="entry name" value="Threonine dehydratase catabolic"/>
    <property type="match status" value="1"/>
</dbReference>
<dbReference type="Proteomes" id="UP001138500">
    <property type="component" value="Unassembled WGS sequence"/>
</dbReference>
<evidence type="ECO:0000259" key="6">
    <source>
        <dbReference type="Pfam" id="PF00291"/>
    </source>
</evidence>
<dbReference type="GO" id="GO:0030378">
    <property type="term" value="F:serine racemase activity"/>
    <property type="evidence" value="ECO:0007669"/>
    <property type="project" value="TreeGrafter"/>
</dbReference>
<keyword evidence="3" id="KW-0663">Pyridoxal phosphate</keyword>
<protein>
    <submittedName>
        <fullName evidence="7">Serine racemase-like</fullName>
    </submittedName>
</protein>
<dbReference type="AlphaFoldDB" id="A0A9W7SJ13"/>
<reference evidence="7 8" key="1">
    <citation type="journal article" date="2018" name="IMA Fungus">
        <title>IMA Genome-F 10: Nine draft genome sequences of Claviceps purpurea s.lat., including C. arundinis, C. humidiphila, and C. cf. spartinae, pseudomolecules for the pitch canker pathogen Fusarium circinatum, draft genome of Davidsoniella eucalypti, Grosmannia galeiformis, Quambalaria eucalypti, and Teratosphaeria destructans.</title>
        <authorList>
            <person name="Wingfield B.D."/>
            <person name="Liu M."/>
            <person name="Nguyen H.D."/>
            <person name="Lane F.A."/>
            <person name="Morgan S.W."/>
            <person name="De Vos L."/>
            <person name="Wilken P.M."/>
            <person name="Duong T.A."/>
            <person name="Aylward J."/>
            <person name="Coetzee M.P."/>
            <person name="Dadej K."/>
            <person name="De Beer Z.W."/>
            <person name="Findlay W."/>
            <person name="Havenga M."/>
            <person name="Kolarik M."/>
            <person name="Menzies J.G."/>
            <person name="Naidoo K."/>
            <person name="Pochopski O."/>
            <person name="Shoukouhi P."/>
            <person name="Santana Q.C."/>
            <person name="Seifert K.A."/>
            <person name="Soal N."/>
            <person name="Steenkamp E.T."/>
            <person name="Tatham C.T."/>
            <person name="van der Nest M.A."/>
            <person name="Wingfield M.J."/>
        </authorList>
    </citation>
    <scope>NUCLEOTIDE SEQUENCE [LARGE SCALE GENOMIC DNA]</scope>
    <source>
        <strain evidence="7">CMW44962</strain>
    </source>
</reference>
<comment type="cofactor">
    <cofactor evidence="1">
        <name>pyridoxal 5'-phosphate</name>
        <dbReference type="ChEBI" id="CHEBI:597326"/>
    </cofactor>
</comment>
<dbReference type="InterPro" id="IPR001926">
    <property type="entry name" value="TrpB-like_PALP"/>
</dbReference>
<dbReference type="GO" id="GO:0018114">
    <property type="term" value="F:threonine racemase activity"/>
    <property type="evidence" value="ECO:0007669"/>
    <property type="project" value="TreeGrafter"/>
</dbReference>
<evidence type="ECO:0000256" key="3">
    <source>
        <dbReference type="ARBA" id="ARBA00022898"/>
    </source>
</evidence>
<gene>
    <name evidence="7" type="ORF">Tdes44962_MAKER10395</name>
</gene>
<feature type="compositionally biased region" description="Basic and acidic residues" evidence="5">
    <location>
        <begin position="49"/>
        <end position="73"/>
    </location>
</feature>
<reference evidence="7 8" key="2">
    <citation type="journal article" date="2021" name="Curr. Genet.">
        <title>Genetic response to nitrogen starvation in the aggressive Eucalyptus foliar pathogen Teratosphaeria destructans.</title>
        <authorList>
            <person name="Havenga M."/>
            <person name="Wingfield B.D."/>
            <person name="Wingfield M.J."/>
            <person name="Dreyer L.L."/>
            <person name="Roets F."/>
            <person name="Aylward J."/>
        </authorList>
    </citation>
    <scope>NUCLEOTIDE SEQUENCE [LARGE SCALE GENOMIC DNA]</scope>
    <source>
        <strain evidence="7">CMW44962</strain>
    </source>
</reference>
<dbReference type="SUPFAM" id="SSF53686">
    <property type="entry name" value="Tryptophan synthase beta subunit-like PLP-dependent enzymes"/>
    <property type="match status" value="1"/>
</dbReference>
<dbReference type="GO" id="GO:0003941">
    <property type="term" value="F:L-serine ammonia-lyase activity"/>
    <property type="evidence" value="ECO:0007669"/>
    <property type="project" value="TreeGrafter"/>
</dbReference>
<dbReference type="Pfam" id="PF00291">
    <property type="entry name" value="PALP"/>
    <property type="match status" value="1"/>
</dbReference>